<comment type="caution">
    <text evidence="1">The sequence shown here is derived from an EMBL/GenBank/DDBJ whole genome shotgun (WGS) entry which is preliminary data.</text>
</comment>
<evidence type="ECO:0000313" key="2">
    <source>
        <dbReference type="Proteomes" id="UP000499080"/>
    </source>
</evidence>
<evidence type="ECO:0000313" key="1">
    <source>
        <dbReference type="EMBL" id="GBN29807.1"/>
    </source>
</evidence>
<protein>
    <submittedName>
        <fullName evidence="1">Uncharacterized protein</fullName>
    </submittedName>
</protein>
<dbReference type="EMBL" id="BGPR01007825">
    <property type="protein sequence ID" value="GBN29807.1"/>
    <property type="molecule type" value="Genomic_DNA"/>
</dbReference>
<gene>
    <name evidence="1" type="ORF">AVEN_168854_1</name>
</gene>
<organism evidence="1 2">
    <name type="scientific">Araneus ventricosus</name>
    <name type="common">Orbweaver spider</name>
    <name type="synonym">Epeira ventricosa</name>
    <dbReference type="NCBI Taxonomy" id="182803"/>
    <lineage>
        <taxon>Eukaryota</taxon>
        <taxon>Metazoa</taxon>
        <taxon>Ecdysozoa</taxon>
        <taxon>Arthropoda</taxon>
        <taxon>Chelicerata</taxon>
        <taxon>Arachnida</taxon>
        <taxon>Araneae</taxon>
        <taxon>Araneomorphae</taxon>
        <taxon>Entelegynae</taxon>
        <taxon>Araneoidea</taxon>
        <taxon>Araneidae</taxon>
        <taxon>Araneus</taxon>
    </lineage>
</organism>
<name>A0A4Y2MVE4_ARAVE</name>
<accession>A0A4Y2MVE4</accession>
<dbReference type="Proteomes" id="UP000499080">
    <property type="component" value="Unassembled WGS sequence"/>
</dbReference>
<proteinExistence type="predicted"/>
<sequence>MSETDLAMDRIISDSSEARNRRMENNRACLHYVIEKLDALLRSINPYAESYLQTHELMQSNPAVNVKMVFMEHPDLDLRRYNEPTSRTEIRKFNAHINVEVCASVKSVKYLYKYVPEGHDAASVRLQSNAGLLNKDEFLNFLDGRYVNAPEAMWRLNEFSLSEKSHVGNHEVGCLLAKPTACGEKSAVIMLLQNFMHSKGL</sequence>
<keyword evidence="2" id="KW-1185">Reference proteome</keyword>
<dbReference type="AlphaFoldDB" id="A0A4Y2MVE4"/>
<reference evidence="1 2" key="1">
    <citation type="journal article" date="2019" name="Sci. Rep.">
        <title>Orb-weaving spider Araneus ventricosus genome elucidates the spidroin gene catalogue.</title>
        <authorList>
            <person name="Kono N."/>
            <person name="Nakamura H."/>
            <person name="Ohtoshi R."/>
            <person name="Moran D.A.P."/>
            <person name="Shinohara A."/>
            <person name="Yoshida Y."/>
            <person name="Fujiwara M."/>
            <person name="Mori M."/>
            <person name="Tomita M."/>
            <person name="Arakawa K."/>
        </authorList>
    </citation>
    <scope>NUCLEOTIDE SEQUENCE [LARGE SCALE GENOMIC DNA]</scope>
</reference>